<evidence type="ECO:0000313" key="3">
    <source>
        <dbReference type="Proteomes" id="UP000652176"/>
    </source>
</evidence>
<keyword evidence="1" id="KW-0732">Signal</keyword>
<name>A0ABR9D258_9GAMM</name>
<protein>
    <submittedName>
        <fullName evidence="2">Uncharacterized protein</fullName>
    </submittedName>
</protein>
<reference evidence="2 3" key="1">
    <citation type="submission" date="2020-09" db="EMBL/GenBank/DDBJ databases">
        <title>Methylomonas albis sp. nov. and Methylomonas fluvii sp. nov.: Two cold-adapted methanotrophs from the River Elbe and an amended description of Methylovulum psychrotolerans strain Eb1.</title>
        <authorList>
            <person name="Bussmann I.K."/>
            <person name="Klings K.-W."/>
            <person name="Warnstedt J."/>
            <person name="Hoppert M."/>
            <person name="Saborowski A."/>
            <person name="Horn F."/>
            <person name="Liebner S."/>
        </authorList>
    </citation>
    <scope>NUCLEOTIDE SEQUENCE [LARGE SCALE GENOMIC DNA]</scope>
    <source>
        <strain evidence="2 3">EbA</strain>
    </source>
</reference>
<organism evidence="2 3">
    <name type="scientific">Methylomonas albis</name>
    <dbReference type="NCBI Taxonomy" id="1854563"/>
    <lineage>
        <taxon>Bacteria</taxon>
        <taxon>Pseudomonadati</taxon>
        <taxon>Pseudomonadota</taxon>
        <taxon>Gammaproteobacteria</taxon>
        <taxon>Methylococcales</taxon>
        <taxon>Methylococcaceae</taxon>
        <taxon>Methylomonas</taxon>
    </lineage>
</organism>
<evidence type="ECO:0000313" key="2">
    <source>
        <dbReference type="EMBL" id="MBD9357198.1"/>
    </source>
</evidence>
<feature type="chain" id="PRO_5046583792" evidence="1">
    <location>
        <begin position="25"/>
        <end position="380"/>
    </location>
</feature>
<dbReference type="Proteomes" id="UP000652176">
    <property type="component" value="Unassembled WGS sequence"/>
</dbReference>
<dbReference type="EMBL" id="JACXSS010000001">
    <property type="protein sequence ID" value="MBD9357198.1"/>
    <property type="molecule type" value="Genomic_DNA"/>
</dbReference>
<dbReference type="RefSeq" id="WP_192375486.1">
    <property type="nucleotide sequence ID" value="NZ_CAJHIV010000001.1"/>
</dbReference>
<keyword evidence="3" id="KW-1185">Reference proteome</keyword>
<feature type="signal peptide" evidence="1">
    <location>
        <begin position="1"/>
        <end position="24"/>
    </location>
</feature>
<sequence length="380" mass="40330">MRNKEKFRKIICTATLLSCQAASAAIIPGIQGNSTTYQIVNVASDDTVQGDISFHNGVINNKGLIKTTNHTSTLQGGSSRTVTLNNDGNILFEGGITAGTLSIFNNPDGYMVFTNYIDGYQTTAIENAGTIAVANGVGDGIGAPAGSWVPFTYMFQGLIHNTGKFLIQRKNTPDGYDGGNVCLQWGRILTVNNEGYFEVGSGSKCDFGSDTASQYNKATYIQNSGETRINGTFGAHVLDFKGGTLSGAGKVLRFPEQLISARFTISPGGNANAPFSELTLVPEIGYSVLEHGALDFAIGGVNNNSKLHVDGDVYIVGNAKINVILKIGFVPSAGNSFTLLTANYVGTDDFNQDNLNLPKLPAGLQWHFENDGTSLKLSVI</sequence>
<accession>A0ABR9D258</accession>
<proteinExistence type="predicted"/>
<evidence type="ECO:0000256" key="1">
    <source>
        <dbReference type="SAM" id="SignalP"/>
    </source>
</evidence>
<gene>
    <name evidence="2" type="ORF">IE877_15145</name>
</gene>
<comment type="caution">
    <text evidence="2">The sequence shown here is derived from an EMBL/GenBank/DDBJ whole genome shotgun (WGS) entry which is preliminary data.</text>
</comment>